<name>A0ACC3BT52_PYRYE</name>
<comment type="caution">
    <text evidence="1">The sequence shown here is derived from an EMBL/GenBank/DDBJ whole genome shotgun (WGS) entry which is preliminary data.</text>
</comment>
<evidence type="ECO:0000313" key="1">
    <source>
        <dbReference type="EMBL" id="KAK1860930.1"/>
    </source>
</evidence>
<gene>
    <name evidence="1" type="ORF">I4F81_003516</name>
</gene>
<keyword evidence="2" id="KW-1185">Reference proteome</keyword>
<dbReference type="EMBL" id="CM020618">
    <property type="protein sequence ID" value="KAK1860930.1"/>
    <property type="molecule type" value="Genomic_DNA"/>
</dbReference>
<protein>
    <submittedName>
        <fullName evidence="1">Uncharacterized protein</fullName>
    </submittedName>
</protein>
<reference evidence="1" key="1">
    <citation type="submission" date="2019-11" db="EMBL/GenBank/DDBJ databases">
        <title>Nori genome reveals adaptations in red seaweeds to the harsh intertidal environment.</title>
        <authorList>
            <person name="Wang D."/>
            <person name="Mao Y."/>
        </authorList>
    </citation>
    <scope>NUCLEOTIDE SEQUENCE</scope>
    <source>
        <tissue evidence="1">Gametophyte</tissue>
    </source>
</reference>
<dbReference type="Proteomes" id="UP000798662">
    <property type="component" value="Chromosome 1"/>
</dbReference>
<organism evidence="1 2">
    <name type="scientific">Pyropia yezoensis</name>
    <name type="common">Susabi-nori</name>
    <name type="synonym">Porphyra yezoensis</name>
    <dbReference type="NCBI Taxonomy" id="2788"/>
    <lineage>
        <taxon>Eukaryota</taxon>
        <taxon>Rhodophyta</taxon>
        <taxon>Bangiophyceae</taxon>
        <taxon>Bangiales</taxon>
        <taxon>Bangiaceae</taxon>
        <taxon>Pyropia</taxon>
    </lineage>
</organism>
<sequence length="264" mass="28181">MPPQPALSTTNKKLTATAIVASCTHASATKTSQNSPTNTAEQIDIMRALVMKTRRRRRRPKRSPHPPSAAPNPTTPSASFHTSSTHLGTHPARCTPPPPPPPSRALCRQAPLSSLGTAPVTAVPAISSRPSWPPFPSHPHQRNNSAAPSLGHTTAAAVHVPKIAIASDADTYFHRGWAHPPQQSSQTSNAAATPITSPPPAPHGTSQQQSPPPPPLTTTCTASPSPPPPFLHHCHCRRRRRRPLLPTRTPTDVATVACHHRHEK</sequence>
<accession>A0ACC3BT52</accession>
<proteinExistence type="predicted"/>
<evidence type="ECO:0000313" key="2">
    <source>
        <dbReference type="Proteomes" id="UP000798662"/>
    </source>
</evidence>